<sequence length="491" mass="53485">MNSARASESIAALKARIAELEAAQAKLTHEKAAAEAANEAKSRFLANVSHEIRSPLNSIYGYAQLLERQDGRDAVHAAKIIRRSSEHLTNLVEGLLDLSQVESGILRLSRDVIRFPALLSQMVDMFEPQARARGLQFHLERPDNLPEFVRGDQKRLRQVLINLIANAVKFTAQGHVTLRVHYRSELATFEIDDSGIGIAADDLERIFDPFEQGAEGAANGAAGVGLGLSITQALVSIMGGEISVQSSPGKGTCFSVRLMLSQPMTQPADRTPAATVSGYVGPRRRIMVVDDDPAQRAMLRSLLEPLGFEICEVSDGDSAIAQAARDLPDLIFLDITMPGRSGWETARGLRDIHGSDLRIVMLSADAHERRADDAAGNDMFVAKPFEFSVLLDVISAQLRLQWTKIEDDSEAATKASPPHGPPPWAEARPHLNEIERLVRMGDVRGIENEIDAIARLQSGSVPLIDDMRNCLDCFDLQGLVTLAKGALRDAG</sequence>
<feature type="modified residue" description="4-aspartylphosphate" evidence="7">
    <location>
        <position position="334"/>
    </location>
</feature>
<evidence type="ECO:0000256" key="5">
    <source>
        <dbReference type="ARBA" id="ARBA00022777"/>
    </source>
</evidence>
<dbReference type="InterPro" id="IPR003594">
    <property type="entry name" value="HATPase_dom"/>
</dbReference>
<keyword evidence="6" id="KW-0902">Two-component regulatory system</keyword>
<dbReference type="InterPro" id="IPR003661">
    <property type="entry name" value="HisK_dim/P_dom"/>
</dbReference>
<gene>
    <name evidence="12" type="ORF">GRI91_07340</name>
</gene>
<dbReference type="InterPro" id="IPR004358">
    <property type="entry name" value="Sig_transdc_His_kin-like_C"/>
</dbReference>
<dbReference type="SUPFAM" id="SSF47384">
    <property type="entry name" value="Homodimeric domain of signal transducing histidine kinase"/>
    <property type="match status" value="1"/>
</dbReference>
<reference evidence="12 13" key="1">
    <citation type="submission" date="2019-12" db="EMBL/GenBank/DDBJ databases">
        <title>Genomic-based taxomic classification of the family Erythrobacteraceae.</title>
        <authorList>
            <person name="Xu L."/>
        </authorList>
    </citation>
    <scope>NUCLEOTIDE SEQUENCE [LARGE SCALE GENOMIC DNA]</scope>
    <source>
        <strain evidence="12 13">LMG 29518</strain>
    </source>
</reference>
<feature type="domain" description="Histidine kinase" evidence="10">
    <location>
        <begin position="47"/>
        <end position="262"/>
    </location>
</feature>
<dbReference type="FunFam" id="3.30.565.10:FF:000010">
    <property type="entry name" value="Sensor histidine kinase RcsC"/>
    <property type="match status" value="1"/>
</dbReference>
<dbReference type="Pfam" id="PF00512">
    <property type="entry name" value="HisKA"/>
    <property type="match status" value="1"/>
</dbReference>
<dbReference type="CDD" id="cd16922">
    <property type="entry name" value="HATPase_EvgS-ArcB-TorS-like"/>
    <property type="match status" value="1"/>
</dbReference>
<dbReference type="RefSeq" id="WP_160736023.1">
    <property type="nucleotide sequence ID" value="NZ_WTYT01000003.1"/>
</dbReference>
<evidence type="ECO:0000256" key="3">
    <source>
        <dbReference type="ARBA" id="ARBA00022553"/>
    </source>
</evidence>
<evidence type="ECO:0000313" key="12">
    <source>
        <dbReference type="EMBL" id="MXO65564.1"/>
    </source>
</evidence>
<dbReference type="GO" id="GO:0009927">
    <property type="term" value="F:histidine phosphotransfer kinase activity"/>
    <property type="evidence" value="ECO:0007669"/>
    <property type="project" value="TreeGrafter"/>
</dbReference>
<dbReference type="SMART" id="SM00448">
    <property type="entry name" value="REC"/>
    <property type="match status" value="1"/>
</dbReference>
<dbReference type="InterPro" id="IPR011006">
    <property type="entry name" value="CheY-like_superfamily"/>
</dbReference>
<evidence type="ECO:0000256" key="4">
    <source>
        <dbReference type="ARBA" id="ARBA00022679"/>
    </source>
</evidence>
<dbReference type="EC" id="2.7.13.3" evidence="2"/>
<dbReference type="InterPro" id="IPR001789">
    <property type="entry name" value="Sig_transdc_resp-reg_receiver"/>
</dbReference>
<dbReference type="FunFam" id="1.10.287.130:FF:000001">
    <property type="entry name" value="Two-component sensor histidine kinase"/>
    <property type="match status" value="1"/>
</dbReference>
<proteinExistence type="predicted"/>
<dbReference type="PANTHER" id="PTHR43047:SF72">
    <property type="entry name" value="OSMOSENSING HISTIDINE PROTEIN KINASE SLN1"/>
    <property type="match status" value="1"/>
</dbReference>
<dbReference type="AlphaFoldDB" id="A0A6I4T2U4"/>
<dbReference type="Pfam" id="PF00072">
    <property type="entry name" value="Response_reg"/>
    <property type="match status" value="1"/>
</dbReference>
<dbReference type="SMART" id="SM00387">
    <property type="entry name" value="HATPase_c"/>
    <property type="match status" value="1"/>
</dbReference>
<keyword evidence="4" id="KW-0808">Transferase</keyword>
<evidence type="ECO:0000256" key="9">
    <source>
        <dbReference type="SAM" id="MobiDB-lite"/>
    </source>
</evidence>
<dbReference type="GO" id="GO:0000155">
    <property type="term" value="F:phosphorelay sensor kinase activity"/>
    <property type="evidence" value="ECO:0007669"/>
    <property type="project" value="InterPro"/>
</dbReference>
<dbReference type="CDD" id="cd17546">
    <property type="entry name" value="REC_hyHK_CKI1_RcsC-like"/>
    <property type="match status" value="1"/>
</dbReference>
<name>A0A6I4T2U4_9SPHN</name>
<dbReference type="OrthoDB" id="9801651at2"/>
<dbReference type="SUPFAM" id="SSF55874">
    <property type="entry name" value="ATPase domain of HSP90 chaperone/DNA topoisomerase II/histidine kinase"/>
    <property type="match status" value="1"/>
</dbReference>
<dbReference type="Gene3D" id="3.30.565.10">
    <property type="entry name" value="Histidine kinase-like ATPase, C-terminal domain"/>
    <property type="match status" value="1"/>
</dbReference>
<dbReference type="Gene3D" id="3.40.50.2300">
    <property type="match status" value="1"/>
</dbReference>
<dbReference type="Gene3D" id="1.10.287.130">
    <property type="match status" value="1"/>
</dbReference>
<accession>A0A6I4T2U4</accession>
<dbReference type="SUPFAM" id="SSF52172">
    <property type="entry name" value="CheY-like"/>
    <property type="match status" value="1"/>
</dbReference>
<dbReference type="SMART" id="SM00388">
    <property type="entry name" value="HisKA"/>
    <property type="match status" value="1"/>
</dbReference>
<evidence type="ECO:0000256" key="6">
    <source>
        <dbReference type="ARBA" id="ARBA00023012"/>
    </source>
</evidence>
<evidence type="ECO:0000256" key="1">
    <source>
        <dbReference type="ARBA" id="ARBA00000085"/>
    </source>
</evidence>
<dbReference type="PROSITE" id="PS50109">
    <property type="entry name" value="HIS_KIN"/>
    <property type="match status" value="1"/>
</dbReference>
<protein>
    <recommendedName>
        <fullName evidence="2">histidine kinase</fullName>
        <ecNumber evidence="2">2.7.13.3</ecNumber>
    </recommendedName>
</protein>
<dbReference type="Proteomes" id="UP000438476">
    <property type="component" value="Unassembled WGS sequence"/>
</dbReference>
<keyword evidence="3 7" id="KW-0597">Phosphoprotein</keyword>
<evidence type="ECO:0000313" key="13">
    <source>
        <dbReference type="Proteomes" id="UP000438476"/>
    </source>
</evidence>
<feature type="coiled-coil region" evidence="8">
    <location>
        <begin position="3"/>
        <end position="40"/>
    </location>
</feature>
<organism evidence="12 13">
    <name type="scientific">Altericroceibacterium endophyticum</name>
    <dbReference type="NCBI Taxonomy" id="1808508"/>
    <lineage>
        <taxon>Bacteria</taxon>
        <taxon>Pseudomonadati</taxon>
        <taxon>Pseudomonadota</taxon>
        <taxon>Alphaproteobacteria</taxon>
        <taxon>Sphingomonadales</taxon>
        <taxon>Erythrobacteraceae</taxon>
        <taxon>Altericroceibacterium</taxon>
    </lineage>
</organism>
<dbReference type="CDD" id="cd00082">
    <property type="entry name" value="HisKA"/>
    <property type="match status" value="1"/>
</dbReference>
<keyword evidence="5" id="KW-0418">Kinase</keyword>
<dbReference type="InterPro" id="IPR005467">
    <property type="entry name" value="His_kinase_dom"/>
</dbReference>
<evidence type="ECO:0000259" key="11">
    <source>
        <dbReference type="PROSITE" id="PS50110"/>
    </source>
</evidence>
<dbReference type="PRINTS" id="PR00344">
    <property type="entry name" value="BCTRLSENSOR"/>
</dbReference>
<comment type="caution">
    <text evidence="12">The sequence shown here is derived from an EMBL/GenBank/DDBJ whole genome shotgun (WGS) entry which is preliminary data.</text>
</comment>
<dbReference type="PROSITE" id="PS50110">
    <property type="entry name" value="RESPONSE_REGULATORY"/>
    <property type="match status" value="1"/>
</dbReference>
<evidence type="ECO:0000256" key="7">
    <source>
        <dbReference type="PROSITE-ProRule" id="PRU00169"/>
    </source>
</evidence>
<dbReference type="GO" id="GO:0005886">
    <property type="term" value="C:plasma membrane"/>
    <property type="evidence" value="ECO:0007669"/>
    <property type="project" value="TreeGrafter"/>
</dbReference>
<keyword evidence="13" id="KW-1185">Reference proteome</keyword>
<evidence type="ECO:0000256" key="8">
    <source>
        <dbReference type="SAM" id="Coils"/>
    </source>
</evidence>
<dbReference type="EMBL" id="WTYT01000003">
    <property type="protein sequence ID" value="MXO65564.1"/>
    <property type="molecule type" value="Genomic_DNA"/>
</dbReference>
<evidence type="ECO:0000259" key="10">
    <source>
        <dbReference type="PROSITE" id="PS50109"/>
    </source>
</evidence>
<feature type="region of interest" description="Disordered" evidence="9">
    <location>
        <begin position="409"/>
        <end position="428"/>
    </location>
</feature>
<dbReference type="PANTHER" id="PTHR43047">
    <property type="entry name" value="TWO-COMPONENT HISTIDINE PROTEIN KINASE"/>
    <property type="match status" value="1"/>
</dbReference>
<comment type="catalytic activity">
    <reaction evidence="1">
        <text>ATP + protein L-histidine = ADP + protein N-phospho-L-histidine.</text>
        <dbReference type="EC" id="2.7.13.3"/>
    </reaction>
</comment>
<feature type="domain" description="Response regulatory" evidence="11">
    <location>
        <begin position="285"/>
        <end position="398"/>
    </location>
</feature>
<dbReference type="InterPro" id="IPR036097">
    <property type="entry name" value="HisK_dim/P_sf"/>
</dbReference>
<keyword evidence="8" id="KW-0175">Coiled coil</keyword>
<dbReference type="Pfam" id="PF02518">
    <property type="entry name" value="HATPase_c"/>
    <property type="match status" value="1"/>
</dbReference>
<dbReference type="InterPro" id="IPR036890">
    <property type="entry name" value="HATPase_C_sf"/>
</dbReference>
<evidence type="ECO:0000256" key="2">
    <source>
        <dbReference type="ARBA" id="ARBA00012438"/>
    </source>
</evidence>